<keyword evidence="7" id="KW-1185">Reference proteome</keyword>
<dbReference type="EC" id="3.6.1.-" evidence="1"/>
<protein>
    <recommendedName>
        <fullName evidence="1">Stage IV sporulation protein A</fullName>
        <ecNumber evidence="1">3.6.1.-</ecNumber>
    </recommendedName>
    <alternativeName>
        <fullName evidence="1">Coat morphogenetic protein SpoIVA</fullName>
    </alternativeName>
</protein>
<keyword evidence="1" id="KW-0749">Sporulation</keyword>
<evidence type="ECO:0000313" key="6">
    <source>
        <dbReference type="EMBL" id="QNK41344.1"/>
    </source>
</evidence>
<dbReference type="GO" id="GO:0016887">
    <property type="term" value="F:ATP hydrolysis activity"/>
    <property type="evidence" value="ECO:0007669"/>
    <property type="project" value="InterPro"/>
</dbReference>
<evidence type="ECO:0000256" key="1">
    <source>
        <dbReference type="PIRNR" id="PIRNR007466"/>
    </source>
</evidence>
<organism evidence="5 7">
    <name type="scientific">Caproicibacter fermentans</name>
    <dbReference type="NCBI Taxonomy" id="2576756"/>
    <lineage>
        <taxon>Bacteria</taxon>
        <taxon>Bacillati</taxon>
        <taxon>Bacillota</taxon>
        <taxon>Clostridia</taxon>
        <taxon>Eubacteriales</taxon>
        <taxon>Acutalibacteraceae</taxon>
        <taxon>Caproicibacter</taxon>
    </lineage>
</organism>
<dbReference type="AlphaFoldDB" id="A0A6N8I5N4"/>
<evidence type="ECO:0000313" key="5">
    <source>
        <dbReference type="EMBL" id="MVB12910.1"/>
    </source>
</evidence>
<dbReference type="Proteomes" id="UP000469440">
    <property type="component" value="Unassembled WGS sequence"/>
</dbReference>
<reference evidence="6 8" key="2">
    <citation type="submission" date="2020-08" db="EMBL/GenBank/DDBJ databases">
        <title>The isolate Caproiciproducens sp. 7D4C2 produces n-caproate at mildly acidic conditions from hexoses: genome and rBOX comparison with related strains and chain-elongating bacteria.</title>
        <authorList>
            <person name="Esquivel-Elizondo S."/>
            <person name="Bagci C."/>
            <person name="Temovska M."/>
            <person name="Jeon B.S."/>
            <person name="Bessarab I."/>
            <person name="Williams R.B.H."/>
            <person name="Huson D.H."/>
            <person name="Angenent L.T."/>
        </authorList>
    </citation>
    <scope>NUCLEOTIDE SEQUENCE [LARGE SCALE GENOMIC DNA]</scope>
    <source>
        <strain evidence="6 8">7D4C2</strain>
    </source>
</reference>
<keyword evidence="1 5" id="KW-0378">Hydrolase</keyword>
<dbReference type="PIRSF" id="PIRSF007466">
    <property type="entry name" value="SpoIVA"/>
    <property type="match status" value="1"/>
</dbReference>
<dbReference type="InterPro" id="IPR014201">
    <property type="entry name" value="Spore_IV_A"/>
</dbReference>
<dbReference type="GO" id="GO:0005737">
    <property type="term" value="C:cytoplasm"/>
    <property type="evidence" value="ECO:0007669"/>
    <property type="project" value="UniProtKB-SubCell"/>
</dbReference>
<dbReference type="GO" id="GO:0005524">
    <property type="term" value="F:ATP binding"/>
    <property type="evidence" value="ECO:0007669"/>
    <property type="project" value="UniProtKB-KW"/>
</dbReference>
<dbReference type="EMBL" id="CP060286">
    <property type="protein sequence ID" value="QNK41344.1"/>
    <property type="molecule type" value="Genomic_DNA"/>
</dbReference>
<evidence type="ECO:0000313" key="8">
    <source>
        <dbReference type="Proteomes" id="UP000515909"/>
    </source>
</evidence>
<evidence type="ECO:0000259" key="3">
    <source>
        <dbReference type="Pfam" id="PF20438"/>
    </source>
</evidence>
<dbReference type="Gene3D" id="3.40.50.300">
    <property type="entry name" value="P-loop containing nucleotide triphosphate hydrolases"/>
    <property type="match status" value="1"/>
</dbReference>
<dbReference type="NCBIfam" id="TIGR02836">
    <property type="entry name" value="spore_IV_A"/>
    <property type="match status" value="1"/>
</dbReference>
<dbReference type="InterPro" id="IPR027417">
    <property type="entry name" value="P-loop_NTPase"/>
</dbReference>
<comment type="function">
    <text evidence="1">ATPase. Has a role at an early stage in the morphogenesis of the spore coat.</text>
</comment>
<dbReference type="Pfam" id="PF20438">
    <property type="entry name" value="SpoIVA_middle"/>
    <property type="match status" value="1"/>
</dbReference>
<dbReference type="InterPro" id="IPR046842">
    <property type="entry name" value="SpoIVA_ATPase"/>
</dbReference>
<dbReference type="KEGG" id="cfem:HCR03_03350"/>
<feature type="domain" description="Stage IV sporulation protein A ATPase" evidence="2">
    <location>
        <begin position="5"/>
        <end position="239"/>
    </location>
</feature>
<reference evidence="5 7" key="1">
    <citation type="submission" date="2019-09" db="EMBL/GenBank/DDBJ databases">
        <title>Genome sequence of Clostridium sp. EA1.</title>
        <authorList>
            <person name="Poehlein A."/>
            <person name="Bengelsdorf F.R."/>
            <person name="Daniel R."/>
        </authorList>
    </citation>
    <scope>NUCLEOTIDE SEQUENCE [LARGE SCALE GENOMIC DNA]</scope>
    <source>
        <strain evidence="5 7">EA1</strain>
    </source>
</reference>
<evidence type="ECO:0000313" key="7">
    <source>
        <dbReference type="Proteomes" id="UP000469440"/>
    </source>
</evidence>
<gene>
    <name evidence="5" type="primary">spoIVA</name>
    <name evidence="5" type="ORF">CAFE_36570</name>
    <name evidence="6" type="ORF">HCR03_03350</name>
</gene>
<dbReference type="RefSeq" id="WP_156991403.1">
    <property type="nucleotide sequence ID" value="NZ_CP060286.1"/>
</dbReference>
<dbReference type="Proteomes" id="UP000515909">
    <property type="component" value="Chromosome"/>
</dbReference>
<feature type="domain" description="Stage IV sporulation protein A middle" evidence="3">
    <location>
        <begin position="240"/>
        <end position="418"/>
    </location>
</feature>
<sequence>MEEHSSNIYKDISERTNGDIYIGVVGPVRTGKSTFIKRFMDTIVIPNMDSDYKRDRAVDEMPQSAAGRTIMTTEPKFVPEQAVTVKIDQTATFSVRMIDCVGYIVPSSLGYIENDNPRMVMTPWYNDPIPFNMAAEIGTKKVITEHSTIGLVITTDGSISDIPREEYEEAEERVIDELKKIDKPFIVLLNCIDPDTAEAAALAEKLQKKYGVPVLPVNCLRMEEKEIRMILAKILFEFPVKEIRVDMPKWLSGLEKDHWLRSSVYSTIQAAASKVGRIREVENIIGEVGQCEYVNAAKTESVELGNGHARIGLSLQPNLFYKVLGEKTGLEIGDEGSLMDQVLKMADVKKQYDRIKDAYRDVEENGYGIVMPTVEELSLEEPEIIRQGGKYGIRLKAAAPSIHMMKTRITTEITPIVGSEQQSQELVEYILKEFESNPSQIWESNIFGKSLHELVNEGLHNKLTRMPNDARDKVRETIERIINEGCNGLICIIL</sequence>
<dbReference type="EMBL" id="VWXL01000106">
    <property type="protein sequence ID" value="MVB12910.1"/>
    <property type="molecule type" value="Genomic_DNA"/>
</dbReference>
<comment type="subcellular location">
    <subcellularLocation>
        <location evidence="1">Cytoplasm</location>
    </subcellularLocation>
</comment>
<proteinExistence type="predicted"/>
<accession>A0A6N8I5N4</accession>
<dbReference type="Pfam" id="PF09547">
    <property type="entry name" value="SpoIVA_ATPase"/>
    <property type="match status" value="1"/>
</dbReference>
<dbReference type="SUPFAM" id="SSF52540">
    <property type="entry name" value="P-loop containing nucleoside triphosphate hydrolases"/>
    <property type="match status" value="1"/>
</dbReference>
<feature type="domain" description="Sporulation stage IV protein A C-terminal" evidence="4">
    <location>
        <begin position="419"/>
        <end position="494"/>
    </location>
</feature>
<evidence type="ECO:0000259" key="2">
    <source>
        <dbReference type="Pfam" id="PF09547"/>
    </source>
</evidence>
<evidence type="ECO:0000259" key="4">
    <source>
        <dbReference type="Pfam" id="PF20439"/>
    </source>
</evidence>
<keyword evidence="1" id="KW-0963">Cytoplasm</keyword>
<comment type="catalytic activity">
    <reaction evidence="1">
        <text>ATP + H2O = ADP + phosphate + H(+)</text>
        <dbReference type="Rhea" id="RHEA:13065"/>
        <dbReference type="ChEBI" id="CHEBI:15377"/>
        <dbReference type="ChEBI" id="CHEBI:15378"/>
        <dbReference type="ChEBI" id="CHEBI:30616"/>
        <dbReference type="ChEBI" id="CHEBI:43474"/>
        <dbReference type="ChEBI" id="CHEBI:456216"/>
    </reaction>
</comment>
<keyword evidence="1" id="KW-0067">ATP-binding</keyword>
<accession>A0A7G8TCK3</accession>
<dbReference type="OrthoDB" id="9761464at2"/>
<dbReference type="InterPro" id="IPR046841">
    <property type="entry name" value="SpoIVA_middle"/>
</dbReference>
<dbReference type="InterPro" id="IPR046840">
    <property type="entry name" value="SpoIVA_C"/>
</dbReference>
<name>A0A6N8I5N4_9FIRM</name>
<keyword evidence="1" id="KW-0547">Nucleotide-binding</keyword>
<dbReference type="Pfam" id="PF20439">
    <property type="entry name" value="SpoIVA_C"/>
    <property type="match status" value="1"/>
</dbReference>
<dbReference type="GO" id="GO:0030435">
    <property type="term" value="P:sporulation resulting in formation of a cellular spore"/>
    <property type="evidence" value="ECO:0007669"/>
    <property type="project" value="UniProtKB-KW"/>
</dbReference>